<dbReference type="InterPro" id="IPR024203">
    <property type="entry name" value="Deoxy-glucuronate_isom_IolB"/>
</dbReference>
<dbReference type="OrthoDB" id="9799936at2"/>
<gene>
    <name evidence="2" type="ORF">SAMN05446037_1002204</name>
</gene>
<dbReference type="PIRSF" id="PIRSF036628">
    <property type="entry name" value="IolB"/>
    <property type="match status" value="1"/>
</dbReference>
<evidence type="ECO:0000256" key="1">
    <source>
        <dbReference type="ARBA" id="ARBA00023235"/>
    </source>
</evidence>
<dbReference type="InterPro" id="IPR021120">
    <property type="entry name" value="KduI/IolB_isomerase"/>
</dbReference>
<organism evidence="2 3">
    <name type="scientific">Anaerovirgula multivorans</name>
    <dbReference type="NCBI Taxonomy" id="312168"/>
    <lineage>
        <taxon>Bacteria</taxon>
        <taxon>Bacillati</taxon>
        <taxon>Bacillota</taxon>
        <taxon>Clostridia</taxon>
        <taxon>Peptostreptococcales</taxon>
        <taxon>Natronincolaceae</taxon>
        <taxon>Anaerovirgula</taxon>
    </lineage>
</organism>
<dbReference type="RefSeq" id="WP_089281390.1">
    <property type="nucleotide sequence ID" value="NZ_FZOJ01000002.1"/>
</dbReference>
<reference evidence="2 3" key="1">
    <citation type="submission" date="2017-06" db="EMBL/GenBank/DDBJ databases">
        <authorList>
            <person name="Kim H.J."/>
            <person name="Triplett B.A."/>
        </authorList>
    </citation>
    <scope>NUCLEOTIDE SEQUENCE [LARGE SCALE GENOMIC DNA]</scope>
    <source>
        <strain evidence="2 3">SCA</strain>
    </source>
</reference>
<keyword evidence="1 2" id="KW-0413">Isomerase</keyword>
<dbReference type="PANTHER" id="PTHR39193:SF1">
    <property type="entry name" value="5-DEOXY-GLUCURONATE ISOMERASE"/>
    <property type="match status" value="1"/>
</dbReference>
<protein>
    <submittedName>
        <fullName evidence="2">5-deoxyglucuronate isomerase</fullName>
    </submittedName>
</protein>
<evidence type="ECO:0000313" key="3">
    <source>
        <dbReference type="Proteomes" id="UP000198304"/>
    </source>
</evidence>
<sequence length="269" mass="30876">MTEKKDVHIKSQGDLQYGFNSITQMDGVASNMLMDFGIYKMKKDEVITNSAALERAYLLMQGEVIFEWEGNKVEAKRQSLFEESPWCLHLPKDVEVTITVLKDDTEIALQQTTNDKIFAPKLYTQEECRSEQFGAGTLNETATRTVRTIFDDRNAPDANLVIGEVINHPGKYSSYPPHHHPQPEIYHYRFYPEGGFGFSCVGDDAYKVQNMDTVAIPGDLVHPQTAAPGYAMYYLWMIRHLDDSRFGERIFVDEHKWLLDPDAKIWPDK</sequence>
<proteinExistence type="predicted"/>
<dbReference type="EMBL" id="FZOJ01000002">
    <property type="protein sequence ID" value="SNR98001.1"/>
    <property type="molecule type" value="Genomic_DNA"/>
</dbReference>
<dbReference type="GO" id="GO:0008880">
    <property type="term" value="F:glucuronate isomerase activity"/>
    <property type="evidence" value="ECO:0007669"/>
    <property type="project" value="InterPro"/>
</dbReference>
<dbReference type="InterPro" id="IPR014710">
    <property type="entry name" value="RmlC-like_jellyroll"/>
</dbReference>
<dbReference type="SUPFAM" id="SSF51182">
    <property type="entry name" value="RmlC-like cupins"/>
    <property type="match status" value="1"/>
</dbReference>
<evidence type="ECO:0000313" key="2">
    <source>
        <dbReference type="EMBL" id="SNR98001.1"/>
    </source>
</evidence>
<dbReference type="PANTHER" id="PTHR39193">
    <property type="entry name" value="5-DEOXY-GLUCURONATE ISOMERASE"/>
    <property type="match status" value="1"/>
</dbReference>
<dbReference type="GO" id="GO:0019310">
    <property type="term" value="P:inositol catabolic process"/>
    <property type="evidence" value="ECO:0007669"/>
    <property type="project" value="InterPro"/>
</dbReference>
<accession>A0A239ARM5</accession>
<dbReference type="Pfam" id="PF04962">
    <property type="entry name" value="KduI"/>
    <property type="match status" value="1"/>
</dbReference>
<dbReference type="Gene3D" id="2.60.120.10">
    <property type="entry name" value="Jelly Rolls"/>
    <property type="match status" value="2"/>
</dbReference>
<dbReference type="Proteomes" id="UP000198304">
    <property type="component" value="Unassembled WGS sequence"/>
</dbReference>
<name>A0A239ARM5_9FIRM</name>
<dbReference type="InterPro" id="IPR011051">
    <property type="entry name" value="RmlC_Cupin_sf"/>
</dbReference>
<keyword evidence="3" id="KW-1185">Reference proteome</keyword>
<dbReference type="AlphaFoldDB" id="A0A239ARM5"/>